<dbReference type="Proteomes" id="UP001549749">
    <property type="component" value="Unassembled WGS sequence"/>
</dbReference>
<gene>
    <name evidence="1" type="ORF">ABR189_13950</name>
</gene>
<keyword evidence="2" id="KW-1185">Reference proteome</keyword>
<dbReference type="EMBL" id="JBEXAC010000002">
    <property type="protein sequence ID" value="MET6998483.1"/>
    <property type="molecule type" value="Genomic_DNA"/>
</dbReference>
<proteinExistence type="predicted"/>
<protein>
    <submittedName>
        <fullName evidence="1">DUF2625 domain-containing protein</fullName>
    </submittedName>
</protein>
<dbReference type="InterPro" id="IPR021239">
    <property type="entry name" value="DUF2625"/>
</dbReference>
<name>A0ABV2T653_9BACT</name>
<comment type="caution">
    <text evidence="1">The sequence shown here is derived from an EMBL/GenBank/DDBJ whole genome shotgun (WGS) entry which is preliminary data.</text>
</comment>
<dbReference type="Pfam" id="PF10946">
    <property type="entry name" value="DUF2625"/>
    <property type="match status" value="1"/>
</dbReference>
<evidence type="ECO:0000313" key="2">
    <source>
        <dbReference type="Proteomes" id="UP001549749"/>
    </source>
</evidence>
<accession>A0ABV2T653</accession>
<dbReference type="RefSeq" id="WP_354661128.1">
    <property type="nucleotide sequence ID" value="NZ_JBEXAC010000002.1"/>
</dbReference>
<reference evidence="1 2" key="1">
    <citation type="submission" date="2024-06" db="EMBL/GenBank/DDBJ databases">
        <title>Chitinophaga defluvii sp. nov., isolated from municipal sewage.</title>
        <authorList>
            <person name="Zhang L."/>
        </authorList>
    </citation>
    <scope>NUCLEOTIDE SEQUENCE [LARGE SCALE GENOMIC DNA]</scope>
    <source>
        <strain evidence="1 2">H8</strain>
    </source>
</reference>
<evidence type="ECO:0000313" key="1">
    <source>
        <dbReference type="EMBL" id="MET6998483.1"/>
    </source>
</evidence>
<sequence>MRTLEELINKTDPAWPYVQEWIQASMNQIEILPVTTSQATIALLQTQVTTHSPMGAIIFETGGLLVDHGWLRILGSGHDRLKRSIPDWNEGKSFLADGETPGFLLIADDVLGGFFAINGGDLGTDLGHVYYLAPDTLNWENLHVSYSDFLDWCFTGDMNEFYQHQRWQGWEKEVAALDGDTAYSFVPFLWTTEGQDIANSSRKPVPIQELYDLTQNFRAQLHPPEEEN</sequence>
<organism evidence="1 2">
    <name type="scientific">Chitinophaga defluvii</name>
    <dbReference type="NCBI Taxonomy" id="3163343"/>
    <lineage>
        <taxon>Bacteria</taxon>
        <taxon>Pseudomonadati</taxon>
        <taxon>Bacteroidota</taxon>
        <taxon>Chitinophagia</taxon>
        <taxon>Chitinophagales</taxon>
        <taxon>Chitinophagaceae</taxon>
        <taxon>Chitinophaga</taxon>
    </lineage>
</organism>
<dbReference type="NCBIfam" id="NF008498">
    <property type="entry name" value="PRK11408.1-5"/>
    <property type="match status" value="1"/>
</dbReference>